<accession>A0A5B2VRT2</accession>
<dbReference type="Proteomes" id="UP000323142">
    <property type="component" value="Unassembled WGS sequence"/>
</dbReference>
<evidence type="ECO:0000313" key="1">
    <source>
        <dbReference type="EMBL" id="KAA2241046.1"/>
    </source>
</evidence>
<name>A0A5B2VRT2_9HYPH</name>
<gene>
    <name evidence="1" type="ORF">F0L46_05260</name>
</gene>
<dbReference type="OrthoDB" id="122670at2"/>
<sequence length="57" mass="6451">MPTISIFFGIVIQMYWRDHNPPHLHAFYQGHEALFEIETGEVIAGSLPATARRIVGD</sequence>
<keyword evidence="2" id="KW-1185">Reference proteome</keyword>
<proteinExistence type="predicted"/>
<protein>
    <submittedName>
        <fullName evidence="1">DUF4160 domain-containing protein</fullName>
    </submittedName>
</protein>
<dbReference type="AlphaFoldDB" id="A0A5B2VRT2"/>
<comment type="caution">
    <text evidence="1">The sequence shown here is derived from an EMBL/GenBank/DDBJ whole genome shotgun (WGS) entry which is preliminary data.</text>
</comment>
<dbReference type="EMBL" id="VUOA01000010">
    <property type="protein sequence ID" value="KAA2241046.1"/>
    <property type="molecule type" value="Genomic_DNA"/>
</dbReference>
<reference evidence="1 2" key="2">
    <citation type="submission" date="2019-09" db="EMBL/GenBank/DDBJ databases">
        <authorList>
            <person name="Jin C."/>
        </authorList>
    </citation>
    <scope>NUCLEOTIDE SEQUENCE [LARGE SCALE GENOMIC DNA]</scope>
    <source>
        <strain evidence="1 2">BN140002</strain>
    </source>
</reference>
<evidence type="ECO:0000313" key="2">
    <source>
        <dbReference type="Proteomes" id="UP000323142"/>
    </source>
</evidence>
<organism evidence="1 2">
    <name type="scientific">Salinarimonas soli</name>
    <dbReference type="NCBI Taxonomy" id="1638099"/>
    <lineage>
        <taxon>Bacteria</taxon>
        <taxon>Pseudomonadati</taxon>
        <taxon>Pseudomonadota</taxon>
        <taxon>Alphaproteobacteria</taxon>
        <taxon>Hyphomicrobiales</taxon>
        <taxon>Salinarimonadaceae</taxon>
        <taxon>Salinarimonas</taxon>
    </lineage>
</organism>
<dbReference type="InterPro" id="IPR025427">
    <property type="entry name" value="DUF4160"/>
</dbReference>
<dbReference type="RefSeq" id="WP_149815999.1">
    <property type="nucleotide sequence ID" value="NZ_VUOA01000010.1"/>
</dbReference>
<dbReference type="Pfam" id="PF13711">
    <property type="entry name" value="DUF4160"/>
    <property type="match status" value="1"/>
</dbReference>
<reference evidence="1 2" key="1">
    <citation type="submission" date="2019-09" db="EMBL/GenBank/DDBJ databases">
        <title>Salinarimonas rosea gen. nov., sp. nov., a new member of the a-2 subgroup of the Proteobacteria.</title>
        <authorList>
            <person name="Liu J."/>
        </authorList>
    </citation>
    <scope>NUCLEOTIDE SEQUENCE [LARGE SCALE GENOMIC DNA]</scope>
    <source>
        <strain evidence="1 2">BN140002</strain>
    </source>
</reference>